<proteinExistence type="inferred from homology"/>
<evidence type="ECO:0000259" key="5">
    <source>
        <dbReference type="PROSITE" id="PS51891"/>
    </source>
</evidence>
<dbReference type="PANTHER" id="PTHR33337:SF40">
    <property type="entry name" value="CENP-V_GFA DOMAIN-CONTAINING PROTEIN-RELATED"/>
    <property type="match status" value="1"/>
</dbReference>
<keyword evidence="4" id="KW-0456">Lyase</keyword>
<sequence length="131" mass="14435">MPDTDLLQGRCHCGAVRLTVPATRFGIVACHCEDCQQLHGKFFAMIAADREAVRLEGEASVQRHDSSATVVRAFCRNCGSRLYKDAQGSPRLLLAAGLFGRHTGMRLRKHVWDASKPDWYELPALDAPGTP</sequence>
<name>A0A480AV30_9BURK</name>
<keyword evidence="7" id="KW-1185">Reference proteome</keyword>
<evidence type="ECO:0000313" key="7">
    <source>
        <dbReference type="Proteomes" id="UP000301751"/>
    </source>
</evidence>
<gene>
    <name evidence="6" type="ORF">AQPW35_42840</name>
</gene>
<dbReference type="Proteomes" id="UP000301751">
    <property type="component" value="Unassembled WGS sequence"/>
</dbReference>
<keyword evidence="3" id="KW-0862">Zinc</keyword>
<evidence type="ECO:0000256" key="4">
    <source>
        <dbReference type="ARBA" id="ARBA00023239"/>
    </source>
</evidence>
<evidence type="ECO:0000256" key="2">
    <source>
        <dbReference type="ARBA" id="ARBA00022723"/>
    </source>
</evidence>
<keyword evidence="2" id="KW-0479">Metal-binding</keyword>
<dbReference type="GO" id="GO:0016846">
    <property type="term" value="F:carbon-sulfur lyase activity"/>
    <property type="evidence" value="ECO:0007669"/>
    <property type="project" value="InterPro"/>
</dbReference>
<dbReference type="PANTHER" id="PTHR33337">
    <property type="entry name" value="GFA DOMAIN-CONTAINING PROTEIN"/>
    <property type="match status" value="1"/>
</dbReference>
<comment type="caution">
    <text evidence="6">The sequence shown here is derived from an EMBL/GenBank/DDBJ whole genome shotgun (WGS) entry which is preliminary data.</text>
</comment>
<dbReference type="RefSeq" id="WP_137734918.1">
    <property type="nucleotide sequence ID" value="NZ_BJCL01000014.1"/>
</dbReference>
<organism evidence="6 7">
    <name type="scientific">Pseudaquabacterium pictum</name>
    <dbReference type="NCBI Taxonomy" id="2315236"/>
    <lineage>
        <taxon>Bacteria</taxon>
        <taxon>Pseudomonadati</taxon>
        <taxon>Pseudomonadota</taxon>
        <taxon>Betaproteobacteria</taxon>
        <taxon>Burkholderiales</taxon>
        <taxon>Sphaerotilaceae</taxon>
        <taxon>Pseudaquabacterium</taxon>
    </lineage>
</organism>
<protein>
    <submittedName>
        <fullName evidence="6">Aldehyde-activating protein</fullName>
    </submittedName>
</protein>
<dbReference type="GO" id="GO:0046872">
    <property type="term" value="F:metal ion binding"/>
    <property type="evidence" value="ECO:0007669"/>
    <property type="project" value="UniProtKB-KW"/>
</dbReference>
<dbReference type="Gene3D" id="3.90.1590.10">
    <property type="entry name" value="glutathione-dependent formaldehyde- activating enzyme (gfa)"/>
    <property type="match status" value="1"/>
</dbReference>
<dbReference type="PROSITE" id="PS51891">
    <property type="entry name" value="CENP_V_GFA"/>
    <property type="match status" value="1"/>
</dbReference>
<comment type="similarity">
    <text evidence="1">Belongs to the Gfa family.</text>
</comment>
<dbReference type="InterPro" id="IPR011057">
    <property type="entry name" value="Mss4-like_sf"/>
</dbReference>
<dbReference type="AlphaFoldDB" id="A0A480AV30"/>
<feature type="domain" description="CENP-V/GFA" evidence="5">
    <location>
        <begin position="7"/>
        <end position="113"/>
    </location>
</feature>
<dbReference type="OrthoDB" id="327703at2"/>
<dbReference type="SUPFAM" id="SSF51316">
    <property type="entry name" value="Mss4-like"/>
    <property type="match status" value="1"/>
</dbReference>
<dbReference type="Pfam" id="PF04828">
    <property type="entry name" value="GFA"/>
    <property type="match status" value="1"/>
</dbReference>
<evidence type="ECO:0000256" key="3">
    <source>
        <dbReference type="ARBA" id="ARBA00022833"/>
    </source>
</evidence>
<accession>A0A480AV30</accession>
<reference evidence="7" key="1">
    <citation type="submission" date="2019-03" db="EMBL/GenBank/DDBJ databases">
        <title>Aquabacterium pictum sp.nov., the first bacteriochlorophyll a-containing freshwater bacterium in the genus Aquabacterium of the class Betaproteobacteria.</title>
        <authorList>
            <person name="Hirose S."/>
            <person name="Tank M."/>
            <person name="Hara E."/>
            <person name="Tamaki H."/>
            <person name="Takaichi S."/>
            <person name="Haruta S."/>
            <person name="Hanada S."/>
        </authorList>
    </citation>
    <scope>NUCLEOTIDE SEQUENCE [LARGE SCALE GENOMIC DNA]</scope>
    <source>
        <strain evidence="7">W35</strain>
    </source>
</reference>
<evidence type="ECO:0000256" key="1">
    <source>
        <dbReference type="ARBA" id="ARBA00005495"/>
    </source>
</evidence>
<dbReference type="EMBL" id="BJCL01000014">
    <property type="protein sequence ID" value="GCL65203.1"/>
    <property type="molecule type" value="Genomic_DNA"/>
</dbReference>
<evidence type="ECO:0000313" key="6">
    <source>
        <dbReference type="EMBL" id="GCL65203.1"/>
    </source>
</evidence>
<dbReference type="InterPro" id="IPR006913">
    <property type="entry name" value="CENP-V/GFA"/>
</dbReference>